<dbReference type="FunFam" id="1.10.10.10:FF:000001">
    <property type="entry name" value="LysR family transcriptional regulator"/>
    <property type="match status" value="1"/>
</dbReference>
<dbReference type="GO" id="GO:0032993">
    <property type="term" value="C:protein-DNA complex"/>
    <property type="evidence" value="ECO:0007669"/>
    <property type="project" value="TreeGrafter"/>
</dbReference>
<accession>A0A9D1TA65</accession>
<reference evidence="6" key="2">
    <citation type="journal article" date="2021" name="PeerJ">
        <title>Extensive microbial diversity within the chicken gut microbiome revealed by metagenomics and culture.</title>
        <authorList>
            <person name="Gilroy R."/>
            <person name="Ravi A."/>
            <person name="Getino M."/>
            <person name="Pursley I."/>
            <person name="Horton D.L."/>
            <person name="Alikhan N.F."/>
            <person name="Baker D."/>
            <person name="Gharbi K."/>
            <person name="Hall N."/>
            <person name="Watson M."/>
            <person name="Adriaenssens E.M."/>
            <person name="Foster-Nyarko E."/>
            <person name="Jarju S."/>
            <person name="Secka A."/>
            <person name="Antonio M."/>
            <person name="Oren A."/>
            <person name="Chaudhuri R.R."/>
            <person name="La Ragione R."/>
            <person name="Hildebrand F."/>
            <person name="Pallen M.J."/>
        </authorList>
    </citation>
    <scope>NUCLEOTIDE SEQUENCE</scope>
    <source>
        <strain evidence="6">CHK188-20938</strain>
    </source>
</reference>
<dbReference type="PANTHER" id="PTHR30346:SF0">
    <property type="entry name" value="HCA OPERON TRANSCRIPTIONAL ACTIVATOR HCAR"/>
    <property type="match status" value="1"/>
</dbReference>
<dbReference type="SUPFAM" id="SSF53850">
    <property type="entry name" value="Periplasmic binding protein-like II"/>
    <property type="match status" value="1"/>
</dbReference>
<protein>
    <submittedName>
        <fullName evidence="6">LysR family transcriptional regulator</fullName>
    </submittedName>
</protein>
<dbReference type="PRINTS" id="PR00039">
    <property type="entry name" value="HTHLYSR"/>
</dbReference>
<dbReference type="InterPro" id="IPR000847">
    <property type="entry name" value="LysR_HTH_N"/>
</dbReference>
<dbReference type="PROSITE" id="PS50931">
    <property type="entry name" value="HTH_LYSR"/>
    <property type="match status" value="1"/>
</dbReference>
<dbReference type="Pfam" id="PF00126">
    <property type="entry name" value="HTH_1"/>
    <property type="match status" value="1"/>
</dbReference>
<dbReference type="EMBL" id="DVOO01000013">
    <property type="protein sequence ID" value="HIV25105.1"/>
    <property type="molecule type" value="Genomic_DNA"/>
</dbReference>
<dbReference type="SUPFAM" id="SSF46785">
    <property type="entry name" value="Winged helix' DNA-binding domain"/>
    <property type="match status" value="1"/>
</dbReference>
<evidence type="ECO:0000256" key="3">
    <source>
        <dbReference type="ARBA" id="ARBA00023125"/>
    </source>
</evidence>
<dbReference type="PANTHER" id="PTHR30346">
    <property type="entry name" value="TRANSCRIPTIONAL DUAL REGULATOR HCAR-RELATED"/>
    <property type="match status" value="1"/>
</dbReference>
<comment type="similarity">
    <text evidence="1">Belongs to the LysR transcriptional regulatory family.</text>
</comment>
<evidence type="ECO:0000256" key="1">
    <source>
        <dbReference type="ARBA" id="ARBA00009437"/>
    </source>
</evidence>
<sequence>MDIKGMRYFISAAENLSFTKTALEQNVTQTAISLCISKMEEELGFKLFTRKNRSVQLTEAGRDFYKHVVHIVKNYEEAVEHSRNTATGKVGEIRIAVPDHVMGMSLIPSLRAFQKTYPQLSVKSLTIPPHEIMTALDNHEIDAAVGFPQEFEFIPNLQHRVIRNDRLVAAMSAEHPLAFLDNPDLQQLSAQTFTVVHPQKAPMVDRYMYRIWDQAGLKPQKVLHADSLEDALLDVALGNSIILITEQIQNFCSPALVYKKPKVLENLHIEIALAWRDQENPIMMSLIWELLDA</sequence>
<proteinExistence type="inferred from homology"/>
<comment type="caution">
    <text evidence="6">The sequence shown here is derived from an EMBL/GenBank/DDBJ whole genome shotgun (WGS) entry which is preliminary data.</text>
</comment>
<dbReference type="InterPro" id="IPR036388">
    <property type="entry name" value="WH-like_DNA-bd_sf"/>
</dbReference>
<keyword evidence="3" id="KW-0238">DNA-binding</keyword>
<dbReference type="Pfam" id="PF03466">
    <property type="entry name" value="LysR_substrate"/>
    <property type="match status" value="1"/>
</dbReference>
<keyword evidence="4" id="KW-0804">Transcription</keyword>
<dbReference type="AlphaFoldDB" id="A0A9D1TA65"/>
<evidence type="ECO:0000256" key="4">
    <source>
        <dbReference type="ARBA" id="ARBA00023163"/>
    </source>
</evidence>
<dbReference type="GO" id="GO:0003677">
    <property type="term" value="F:DNA binding"/>
    <property type="evidence" value="ECO:0007669"/>
    <property type="project" value="UniProtKB-KW"/>
</dbReference>
<gene>
    <name evidence="6" type="ORF">IAB71_04855</name>
</gene>
<evidence type="ECO:0000313" key="6">
    <source>
        <dbReference type="EMBL" id="HIV25105.1"/>
    </source>
</evidence>
<keyword evidence="2" id="KW-0805">Transcription regulation</keyword>
<reference evidence="6" key="1">
    <citation type="submission" date="2020-10" db="EMBL/GenBank/DDBJ databases">
        <authorList>
            <person name="Gilroy R."/>
        </authorList>
    </citation>
    <scope>NUCLEOTIDE SEQUENCE</scope>
    <source>
        <strain evidence="6">CHK188-20938</strain>
    </source>
</reference>
<dbReference type="InterPro" id="IPR005119">
    <property type="entry name" value="LysR_subst-bd"/>
</dbReference>
<dbReference type="Gene3D" id="3.40.190.10">
    <property type="entry name" value="Periplasmic binding protein-like II"/>
    <property type="match status" value="2"/>
</dbReference>
<dbReference type="Gene3D" id="1.10.10.10">
    <property type="entry name" value="Winged helix-like DNA-binding domain superfamily/Winged helix DNA-binding domain"/>
    <property type="match status" value="1"/>
</dbReference>
<dbReference type="GO" id="GO:0003700">
    <property type="term" value="F:DNA-binding transcription factor activity"/>
    <property type="evidence" value="ECO:0007669"/>
    <property type="project" value="InterPro"/>
</dbReference>
<name>A0A9D1TA65_9FIRM</name>
<dbReference type="Proteomes" id="UP000824169">
    <property type="component" value="Unassembled WGS sequence"/>
</dbReference>
<dbReference type="CDD" id="cd08414">
    <property type="entry name" value="PBP2_LTTR_aromatics_like"/>
    <property type="match status" value="1"/>
</dbReference>
<evidence type="ECO:0000256" key="2">
    <source>
        <dbReference type="ARBA" id="ARBA00023015"/>
    </source>
</evidence>
<dbReference type="InterPro" id="IPR036390">
    <property type="entry name" value="WH_DNA-bd_sf"/>
</dbReference>
<organism evidence="6 7">
    <name type="scientific">Candidatus Scatomonas pullistercoris</name>
    <dbReference type="NCBI Taxonomy" id="2840920"/>
    <lineage>
        <taxon>Bacteria</taxon>
        <taxon>Bacillati</taxon>
        <taxon>Bacillota</taxon>
        <taxon>Clostridia</taxon>
        <taxon>Lachnospirales</taxon>
        <taxon>Lachnospiraceae</taxon>
        <taxon>Lachnospiraceae incertae sedis</taxon>
        <taxon>Candidatus Scatomonas</taxon>
    </lineage>
</organism>
<evidence type="ECO:0000259" key="5">
    <source>
        <dbReference type="PROSITE" id="PS50931"/>
    </source>
</evidence>
<evidence type="ECO:0000313" key="7">
    <source>
        <dbReference type="Proteomes" id="UP000824169"/>
    </source>
</evidence>
<feature type="domain" description="HTH lysR-type" evidence="5">
    <location>
        <begin position="1"/>
        <end position="58"/>
    </location>
</feature>